<feature type="region of interest" description="Disordered" evidence="1">
    <location>
        <begin position="71"/>
        <end position="115"/>
    </location>
</feature>
<sequence>MRPLNSPSSSQSVVGSNDSIKTLNTSNLSTSLSTGSNQSNLKERKRQIRILVKRKAKEMIEEFAAKKALKAAQKESNISSSSSLSSDVRQHSDSRIPRDSNSQSTFESNTSTTGNEQQLLVELHNDSKSLSSNSSTKSVNLSNVHTNLGAPRRILTNTLLYNKERQTRVISDGKFCGG</sequence>
<feature type="compositionally biased region" description="Low complexity" evidence="1">
    <location>
        <begin position="71"/>
        <end position="87"/>
    </location>
</feature>
<keyword evidence="3" id="KW-1185">Reference proteome</keyword>
<gene>
    <name evidence="2" type="ORF">CLUMA_CG020199</name>
</gene>
<reference evidence="2 3" key="1">
    <citation type="submission" date="2015-04" db="EMBL/GenBank/DDBJ databases">
        <authorList>
            <person name="Syromyatnikov M.Y."/>
            <person name="Popov V.N."/>
        </authorList>
    </citation>
    <scope>NUCLEOTIDE SEQUENCE [LARGE SCALE GENOMIC DNA]</scope>
</reference>
<evidence type="ECO:0000256" key="1">
    <source>
        <dbReference type="SAM" id="MobiDB-lite"/>
    </source>
</evidence>
<evidence type="ECO:0000313" key="2">
    <source>
        <dbReference type="EMBL" id="CRL07217.1"/>
    </source>
</evidence>
<feature type="compositionally biased region" description="Polar residues" evidence="1">
    <location>
        <begin position="99"/>
        <end position="115"/>
    </location>
</feature>
<accession>A0A1J1J8I1</accession>
<dbReference type="AlphaFoldDB" id="A0A1J1J8I1"/>
<dbReference type="OrthoDB" id="8922241at2759"/>
<proteinExistence type="predicted"/>
<name>A0A1J1J8I1_9DIPT</name>
<evidence type="ECO:0000313" key="3">
    <source>
        <dbReference type="Proteomes" id="UP000183832"/>
    </source>
</evidence>
<dbReference type="Proteomes" id="UP000183832">
    <property type="component" value="Unassembled WGS sequence"/>
</dbReference>
<organism evidence="2 3">
    <name type="scientific">Clunio marinus</name>
    <dbReference type="NCBI Taxonomy" id="568069"/>
    <lineage>
        <taxon>Eukaryota</taxon>
        <taxon>Metazoa</taxon>
        <taxon>Ecdysozoa</taxon>
        <taxon>Arthropoda</taxon>
        <taxon>Hexapoda</taxon>
        <taxon>Insecta</taxon>
        <taxon>Pterygota</taxon>
        <taxon>Neoptera</taxon>
        <taxon>Endopterygota</taxon>
        <taxon>Diptera</taxon>
        <taxon>Nematocera</taxon>
        <taxon>Chironomoidea</taxon>
        <taxon>Chironomidae</taxon>
        <taxon>Clunio</taxon>
    </lineage>
</organism>
<protein>
    <submittedName>
        <fullName evidence="2">CLUMA_CG020199, isoform A</fullName>
    </submittedName>
</protein>
<feature type="region of interest" description="Disordered" evidence="1">
    <location>
        <begin position="1"/>
        <end position="43"/>
    </location>
</feature>
<feature type="compositionally biased region" description="Basic and acidic residues" evidence="1">
    <location>
        <begin position="88"/>
        <end position="98"/>
    </location>
</feature>
<dbReference type="EMBL" id="CVRI01000070">
    <property type="protein sequence ID" value="CRL07217.1"/>
    <property type="molecule type" value="Genomic_DNA"/>
</dbReference>
<feature type="compositionally biased region" description="Low complexity" evidence="1">
    <location>
        <begin position="1"/>
        <end position="40"/>
    </location>
</feature>